<accession>A0ABR4IS46</accession>
<name>A0ABR4IS46_9EURO</name>
<proteinExistence type="predicted"/>
<sequence length="110" mass="11926">MADPFSVAASVSGVLSLGIEVCKGIIKYCDAWRAVADNIRGMILANKHQITQLHGKLAKCEAASSQAADLYDKIRGVVKKAKYPFLRDSLLGMKDVLSELQANLHTGLHM</sequence>
<dbReference type="EMBL" id="JBFXLS010000012">
    <property type="protein sequence ID" value="KAL2830590.1"/>
    <property type="molecule type" value="Genomic_DNA"/>
</dbReference>
<keyword evidence="2" id="KW-1185">Reference proteome</keyword>
<dbReference type="Proteomes" id="UP001610335">
    <property type="component" value="Unassembled WGS sequence"/>
</dbReference>
<evidence type="ECO:0000313" key="1">
    <source>
        <dbReference type="EMBL" id="KAL2830590.1"/>
    </source>
</evidence>
<reference evidence="1 2" key="1">
    <citation type="submission" date="2024-07" db="EMBL/GenBank/DDBJ databases">
        <title>Section-level genome sequencing and comparative genomics of Aspergillus sections Usti and Cavernicolus.</title>
        <authorList>
            <consortium name="Lawrence Berkeley National Laboratory"/>
            <person name="Nybo J.L."/>
            <person name="Vesth T.C."/>
            <person name="Theobald S."/>
            <person name="Frisvad J.C."/>
            <person name="Larsen T.O."/>
            <person name="Kjaerboelling I."/>
            <person name="Rothschild-Mancinelli K."/>
            <person name="Lyhne E.K."/>
            <person name="Kogle M.E."/>
            <person name="Barry K."/>
            <person name="Clum A."/>
            <person name="Na H."/>
            <person name="Ledsgaard L."/>
            <person name="Lin J."/>
            <person name="Lipzen A."/>
            <person name="Kuo A."/>
            <person name="Riley R."/>
            <person name="Mondo S."/>
            <person name="LaButti K."/>
            <person name="Haridas S."/>
            <person name="Pangalinan J."/>
            <person name="Salamov A.A."/>
            <person name="Simmons B.A."/>
            <person name="Magnuson J.K."/>
            <person name="Chen J."/>
            <person name="Drula E."/>
            <person name="Henrissat B."/>
            <person name="Wiebenga A."/>
            <person name="Lubbers R.J."/>
            <person name="Gomes A.C."/>
            <person name="Makela M.R."/>
            <person name="Stajich J."/>
            <person name="Grigoriev I.V."/>
            <person name="Mortensen U.H."/>
            <person name="De vries R.P."/>
            <person name="Baker S.E."/>
            <person name="Andersen M.R."/>
        </authorList>
    </citation>
    <scope>NUCLEOTIDE SEQUENCE [LARGE SCALE GENOMIC DNA]</scope>
    <source>
        <strain evidence="1 2">CBS 600.67</strain>
    </source>
</reference>
<organism evidence="1 2">
    <name type="scientific">Aspergillus cavernicola</name>
    <dbReference type="NCBI Taxonomy" id="176166"/>
    <lineage>
        <taxon>Eukaryota</taxon>
        <taxon>Fungi</taxon>
        <taxon>Dikarya</taxon>
        <taxon>Ascomycota</taxon>
        <taxon>Pezizomycotina</taxon>
        <taxon>Eurotiomycetes</taxon>
        <taxon>Eurotiomycetidae</taxon>
        <taxon>Eurotiales</taxon>
        <taxon>Aspergillaceae</taxon>
        <taxon>Aspergillus</taxon>
        <taxon>Aspergillus subgen. Nidulantes</taxon>
    </lineage>
</organism>
<evidence type="ECO:0000313" key="2">
    <source>
        <dbReference type="Proteomes" id="UP001610335"/>
    </source>
</evidence>
<evidence type="ECO:0008006" key="3">
    <source>
        <dbReference type="Google" id="ProtNLM"/>
    </source>
</evidence>
<comment type="caution">
    <text evidence="1">The sequence shown here is derived from an EMBL/GenBank/DDBJ whole genome shotgun (WGS) entry which is preliminary data.</text>
</comment>
<protein>
    <recommendedName>
        <fullName evidence="3">Fungal N-terminal domain-containing protein</fullName>
    </recommendedName>
</protein>
<gene>
    <name evidence="1" type="ORF">BDW59DRAFT_158497</name>
</gene>